<dbReference type="RefSeq" id="WP_072966924.1">
    <property type="nucleotide sequence ID" value="NZ_FRAJ01000010.1"/>
</dbReference>
<feature type="transmembrane region" description="Helical" evidence="1">
    <location>
        <begin position="28"/>
        <end position="46"/>
    </location>
</feature>
<feature type="transmembrane region" description="Helical" evidence="1">
    <location>
        <begin position="154"/>
        <end position="174"/>
    </location>
</feature>
<reference evidence="2 3" key="1">
    <citation type="submission" date="2016-11" db="EMBL/GenBank/DDBJ databases">
        <authorList>
            <person name="Jaros S."/>
            <person name="Januszkiewicz K."/>
            <person name="Wedrychowicz H."/>
        </authorList>
    </citation>
    <scope>NUCLEOTIDE SEQUENCE [LARGE SCALE GENOMIC DNA]</scope>
    <source>
        <strain evidence="2 3">DSM 14501</strain>
    </source>
</reference>
<evidence type="ECO:0000313" key="2">
    <source>
        <dbReference type="EMBL" id="SHK15028.1"/>
    </source>
</evidence>
<gene>
    <name evidence="2" type="ORF">SAMN02745883_01385</name>
</gene>
<evidence type="ECO:0000256" key="1">
    <source>
        <dbReference type="SAM" id="Phobius"/>
    </source>
</evidence>
<evidence type="ECO:0008006" key="4">
    <source>
        <dbReference type="Google" id="ProtNLM"/>
    </source>
</evidence>
<organism evidence="2 3">
    <name type="scientific">Caminicella sporogenes DSM 14501</name>
    <dbReference type="NCBI Taxonomy" id="1121266"/>
    <lineage>
        <taxon>Bacteria</taxon>
        <taxon>Bacillati</taxon>
        <taxon>Bacillota</taxon>
        <taxon>Clostridia</taxon>
        <taxon>Peptostreptococcales</taxon>
        <taxon>Caminicellaceae</taxon>
        <taxon>Caminicella</taxon>
    </lineage>
</organism>
<keyword evidence="1" id="KW-0812">Transmembrane</keyword>
<dbReference type="AlphaFoldDB" id="A0A1M6Q4J1"/>
<feature type="transmembrane region" description="Helical" evidence="1">
    <location>
        <begin position="82"/>
        <end position="100"/>
    </location>
</feature>
<feature type="transmembrane region" description="Helical" evidence="1">
    <location>
        <begin position="58"/>
        <end position="76"/>
    </location>
</feature>
<evidence type="ECO:0000313" key="3">
    <source>
        <dbReference type="Proteomes" id="UP000184082"/>
    </source>
</evidence>
<accession>A0A1M6Q4J1</accession>
<dbReference type="EMBL" id="FRAJ01000010">
    <property type="protein sequence ID" value="SHK15028.1"/>
    <property type="molecule type" value="Genomic_DNA"/>
</dbReference>
<name>A0A1M6Q4J1_9FIRM</name>
<keyword evidence="1" id="KW-1133">Transmembrane helix</keyword>
<dbReference type="Pfam" id="PF17248">
    <property type="entry name" value="DUF5317"/>
    <property type="match status" value="1"/>
</dbReference>
<keyword evidence="3" id="KW-1185">Reference proteome</keyword>
<dbReference type="Proteomes" id="UP000184082">
    <property type="component" value="Unassembled WGS sequence"/>
</dbReference>
<keyword evidence="1" id="KW-0472">Membrane</keyword>
<sequence>MFLEALLIGIIIGIVKKGRLSNLSYVRFRGWILIIFALFINILLIFQSKIPIINGYEHYLYTFGLVLIMAVLAMNLNKKGMWIILLGVFMNFVTVVVNGFKMPIYFEGLKVAGLNNMLYMIKSGYIANYIDLHEAVGWTKYISKFIVLPKPYPLAKVMSIGDLIMSLGIIRFLYGEMTRLNLSMRNRMINLGYKIKL</sequence>
<proteinExistence type="predicted"/>
<protein>
    <recommendedName>
        <fullName evidence="4">DUF5317 domain-containing protein</fullName>
    </recommendedName>
</protein>
<dbReference type="STRING" id="1121266.SAMN02745883_01385"/>
<dbReference type="InterPro" id="IPR035168">
    <property type="entry name" value="DUF5317"/>
</dbReference>